<proteinExistence type="predicted"/>
<organism evidence="1 2">
    <name type="scientific">Aegilops tauschii subsp. strangulata</name>
    <name type="common">Goatgrass</name>
    <dbReference type="NCBI Taxonomy" id="200361"/>
    <lineage>
        <taxon>Eukaryota</taxon>
        <taxon>Viridiplantae</taxon>
        <taxon>Streptophyta</taxon>
        <taxon>Embryophyta</taxon>
        <taxon>Tracheophyta</taxon>
        <taxon>Spermatophyta</taxon>
        <taxon>Magnoliopsida</taxon>
        <taxon>Liliopsida</taxon>
        <taxon>Poales</taxon>
        <taxon>Poaceae</taxon>
        <taxon>BOP clade</taxon>
        <taxon>Pooideae</taxon>
        <taxon>Triticodae</taxon>
        <taxon>Triticeae</taxon>
        <taxon>Triticinae</taxon>
        <taxon>Aegilops</taxon>
    </lineage>
</organism>
<dbReference type="EnsemblPlants" id="AET6Gv20016200.3">
    <property type="protein sequence ID" value="AET6Gv20016200.3"/>
    <property type="gene ID" value="AET6Gv20016200"/>
</dbReference>
<reference evidence="1" key="4">
    <citation type="submission" date="2019-03" db="UniProtKB">
        <authorList>
            <consortium name="EnsemblPlants"/>
        </authorList>
    </citation>
    <scope>IDENTIFICATION</scope>
</reference>
<reference evidence="1" key="5">
    <citation type="journal article" date="2021" name="G3 (Bethesda)">
        <title>Aegilops tauschii genome assembly Aet v5.0 features greater sequence contiguity and improved annotation.</title>
        <authorList>
            <person name="Wang L."/>
            <person name="Zhu T."/>
            <person name="Rodriguez J.C."/>
            <person name="Deal K.R."/>
            <person name="Dubcovsky J."/>
            <person name="McGuire P.E."/>
            <person name="Lux T."/>
            <person name="Spannagl M."/>
            <person name="Mayer K.F.X."/>
            <person name="Baldrich P."/>
            <person name="Meyers B.C."/>
            <person name="Huo N."/>
            <person name="Gu Y.Q."/>
            <person name="Zhou H."/>
            <person name="Devos K.M."/>
            <person name="Bennetzen J.L."/>
            <person name="Unver T."/>
            <person name="Budak H."/>
            <person name="Gulick P.J."/>
            <person name="Galiba G."/>
            <person name="Kalapos B."/>
            <person name="Nelson D.R."/>
            <person name="Li P."/>
            <person name="You F.M."/>
            <person name="Luo M.C."/>
            <person name="Dvorak J."/>
        </authorList>
    </citation>
    <scope>NUCLEOTIDE SEQUENCE [LARGE SCALE GENOMIC DNA]</scope>
    <source>
        <strain evidence="1">cv. AL8/78</strain>
    </source>
</reference>
<reference evidence="2" key="1">
    <citation type="journal article" date="2014" name="Science">
        <title>Ancient hybridizations among the ancestral genomes of bread wheat.</title>
        <authorList>
            <consortium name="International Wheat Genome Sequencing Consortium,"/>
            <person name="Marcussen T."/>
            <person name="Sandve S.R."/>
            <person name="Heier L."/>
            <person name="Spannagl M."/>
            <person name="Pfeifer M."/>
            <person name="Jakobsen K.S."/>
            <person name="Wulff B.B."/>
            <person name="Steuernagel B."/>
            <person name="Mayer K.F."/>
            <person name="Olsen O.A."/>
        </authorList>
    </citation>
    <scope>NUCLEOTIDE SEQUENCE [LARGE SCALE GENOMIC DNA]</scope>
    <source>
        <strain evidence="2">cv. AL8/78</strain>
    </source>
</reference>
<sequence>MAIWCKEVVPFCMVWLMLKVSYYAVCRLFHCVRRGCVVVDACSTFMYCGL</sequence>
<name>A0A453MPE4_AEGTS</name>
<dbReference type="AlphaFoldDB" id="A0A453MPE4"/>
<keyword evidence="2" id="KW-1185">Reference proteome</keyword>
<dbReference type="Proteomes" id="UP000015105">
    <property type="component" value="Chromosome 6D"/>
</dbReference>
<accession>A0A453MPE4</accession>
<reference evidence="1" key="3">
    <citation type="journal article" date="2017" name="Nature">
        <title>Genome sequence of the progenitor of the wheat D genome Aegilops tauschii.</title>
        <authorList>
            <person name="Luo M.C."/>
            <person name="Gu Y.Q."/>
            <person name="Puiu D."/>
            <person name="Wang H."/>
            <person name="Twardziok S.O."/>
            <person name="Deal K.R."/>
            <person name="Huo N."/>
            <person name="Zhu T."/>
            <person name="Wang L."/>
            <person name="Wang Y."/>
            <person name="McGuire P.E."/>
            <person name="Liu S."/>
            <person name="Long H."/>
            <person name="Ramasamy R.K."/>
            <person name="Rodriguez J.C."/>
            <person name="Van S.L."/>
            <person name="Yuan L."/>
            <person name="Wang Z."/>
            <person name="Xia Z."/>
            <person name="Xiao L."/>
            <person name="Anderson O.D."/>
            <person name="Ouyang S."/>
            <person name="Liang Y."/>
            <person name="Zimin A.V."/>
            <person name="Pertea G."/>
            <person name="Qi P."/>
            <person name="Bennetzen J.L."/>
            <person name="Dai X."/>
            <person name="Dawson M.W."/>
            <person name="Muller H.G."/>
            <person name="Kugler K."/>
            <person name="Rivarola-Duarte L."/>
            <person name="Spannagl M."/>
            <person name="Mayer K.F.X."/>
            <person name="Lu F.H."/>
            <person name="Bevan M.W."/>
            <person name="Leroy P."/>
            <person name="Li P."/>
            <person name="You F.M."/>
            <person name="Sun Q."/>
            <person name="Liu Z."/>
            <person name="Lyons E."/>
            <person name="Wicker T."/>
            <person name="Salzberg S.L."/>
            <person name="Devos K.M."/>
            <person name="Dvorak J."/>
        </authorList>
    </citation>
    <scope>NUCLEOTIDE SEQUENCE [LARGE SCALE GENOMIC DNA]</scope>
    <source>
        <strain evidence="1">cv. AL8/78</strain>
    </source>
</reference>
<evidence type="ECO:0000313" key="2">
    <source>
        <dbReference type="Proteomes" id="UP000015105"/>
    </source>
</evidence>
<reference evidence="2" key="2">
    <citation type="journal article" date="2017" name="Nat. Plants">
        <title>The Aegilops tauschii genome reveals multiple impacts of transposons.</title>
        <authorList>
            <person name="Zhao G."/>
            <person name="Zou C."/>
            <person name="Li K."/>
            <person name="Wang K."/>
            <person name="Li T."/>
            <person name="Gao L."/>
            <person name="Zhang X."/>
            <person name="Wang H."/>
            <person name="Yang Z."/>
            <person name="Liu X."/>
            <person name="Jiang W."/>
            <person name="Mao L."/>
            <person name="Kong X."/>
            <person name="Jiao Y."/>
            <person name="Jia J."/>
        </authorList>
    </citation>
    <scope>NUCLEOTIDE SEQUENCE [LARGE SCALE GENOMIC DNA]</scope>
    <source>
        <strain evidence="2">cv. AL8/78</strain>
    </source>
</reference>
<evidence type="ECO:0000313" key="1">
    <source>
        <dbReference type="EnsemblPlants" id="AET6Gv20016200.3"/>
    </source>
</evidence>
<protein>
    <submittedName>
        <fullName evidence="1">Uncharacterized protein</fullName>
    </submittedName>
</protein>
<dbReference type="Gramene" id="AET6Gv20016200.3">
    <property type="protein sequence ID" value="AET6Gv20016200.3"/>
    <property type="gene ID" value="AET6Gv20016200"/>
</dbReference>